<evidence type="ECO:0000313" key="2">
    <source>
        <dbReference type="Proteomes" id="UP001050808"/>
    </source>
</evidence>
<proteinExistence type="predicted"/>
<dbReference type="Gene3D" id="3.40.50.970">
    <property type="match status" value="1"/>
</dbReference>
<dbReference type="Proteomes" id="UP001050808">
    <property type="component" value="Unassembled WGS sequence"/>
</dbReference>
<comment type="caution">
    <text evidence="1">The sequence shown here is derived from an EMBL/GenBank/DDBJ whole genome shotgun (WGS) entry which is preliminary data.</text>
</comment>
<dbReference type="EMBL" id="BNDY01000017">
    <property type="protein sequence ID" value="GHI41702.1"/>
    <property type="molecule type" value="Genomic_DNA"/>
</dbReference>
<gene>
    <name evidence="1" type="ORF">Sviol_61100</name>
</gene>
<organism evidence="1 2">
    <name type="scientific">Streptomyces violascens</name>
    <dbReference type="NCBI Taxonomy" id="67381"/>
    <lineage>
        <taxon>Bacteria</taxon>
        <taxon>Bacillati</taxon>
        <taxon>Actinomycetota</taxon>
        <taxon>Actinomycetes</taxon>
        <taxon>Kitasatosporales</taxon>
        <taxon>Streptomycetaceae</taxon>
        <taxon>Streptomyces</taxon>
    </lineage>
</organism>
<accession>A0ABQ3QWS6</accession>
<sequence length="84" mass="9117">MRQATPPSVGVFAITALPARAWTSIAWTRTFAQLLGGYGEEVRDPADIAPALRRARESGKLSLINVWVAPDAYAPGTVNQTMYK</sequence>
<protein>
    <recommendedName>
        <fullName evidence="3">ABC transporter substrate-binding protein</fullName>
    </recommendedName>
</protein>
<dbReference type="InterPro" id="IPR029061">
    <property type="entry name" value="THDP-binding"/>
</dbReference>
<keyword evidence="2" id="KW-1185">Reference proteome</keyword>
<reference evidence="1" key="1">
    <citation type="submission" date="2024-05" db="EMBL/GenBank/DDBJ databases">
        <title>Whole genome shotgun sequence of Streptomyces violascens NBRC 12920.</title>
        <authorList>
            <person name="Komaki H."/>
            <person name="Tamura T."/>
        </authorList>
    </citation>
    <scope>NUCLEOTIDE SEQUENCE</scope>
    <source>
        <strain evidence="1">NBRC 12920</strain>
    </source>
</reference>
<evidence type="ECO:0000313" key="1">
    <source>
        <dbReference type="EMBL" id="GHI41702.1"/>
    </source>
</evidence>
<evidence type="ECO:0008006" key="3">
    <source>
        <dbReference type="Google" id="ProtNLM"/>
    </source>
</evidence>
<dbReference type="SUPFAM" id="SSF52518">
    <property type="entry name" value="Thiamin diphosphate-binding fold (THDP-binding)"/>
    <property type="match status" value="1"/>
</dbReference>
<name>A0ABQ3QWS6_9ACTN</name>